<dbReference type="SUPFAM" id="SSF140490">
    <property type="entry name" value="Nqo1C-terminal domain-like"/>
    <property type="match status" value="1"/>
</dbReference>
<keyword evidence="4" id="KW-0408">Iron</keyword>
<dbReference type="SUPFAM" id="SSF142984">
    <property type="entry name" value="Nqo1 middle domain-like"/>
    <property type="match status" value="1"/>
</dbReference>
<dbReference type="InterPro" id="IPR019575">
    <property type="entry name" value="Nuop51_4Fe4S-bd"/>
</dbReference>
<dbReference type="PANTHER" id="PTHR43578">
    <property type="entry name" value="NADH-QUINONE OXIDOREDUCTASE SUBUNIT F"/>
    <property type="match status" value="1"/>
</dbReference>
<dbReference type="InterPro" id="IPR037225">
    <property type="entry name" value="Nuo51_FMN-bd_sf"/>
</dbReference>
<dbReference type="CDD" id="cd02980">
    <property type="entry name" value="TRX_Fd_family"/>
    <property type="match status" value="1"/>
</dbReference>
<sequence length="550" mass="57790">MGTPQERWRLLQGQAQAQEPPGTRLAGARLAGARLLVGAGSCGQAVGALEVAAELRVGLGKLGLRVPVVEAGCTGMCYGAVQVTLNGQGVPATYSSITPSEAAAALAQILKKAPLSSHEAFLWNPDSQTGLPGLPSIPFLWGQRRVVLERCGLVDPGDIHDALRHGAYGALARALTEMDPPQVIAVVKESGLLGRGGAYFPAALKWEGCRAARGEPKYLVVNAEEGEPGIFKDRHLMEGDPHKLLEGMLIAAYAAGSSRGFLFVNGEAKLSFERLARALDQARSLGLIGKRILGSDFSFEVELRQGAGGFVLGEETALLECIEGRRALPRVRPPFPVESGLWGQPTVINNVETLANVPAVIERGANWFQSLGTEKSRGTKLFGLSGNVARPGIVEVELGHTLRDLIFSLGGGVSGKAGLKAVLLGGPSGSLVPPQDLDLSLEPRGKFPLGSGGVVALDGYRSILDVVHTLIRFNTGESCGKCTPCREGTARLSDMVAGLEKGRMPSTVFGELENLSEVVSLASLCGLGQAAPYSVLSALRYFPETRGVSP</sequence>
<evidence type="ECO:0000313" key="8">
    <source>
        <dbReference type="Proteomes" id="UP000741360"/>
    </source>
</evidence>
<dbReference type="InterPro" id="IPR001949">
    <property type="entry name" value="NADH-UbQ_OxRdtase_51kDa_CS"/>
</dbReference>
<dbReference type="SUPFAM" id="SSF142019">
    <property type="entry name" value="Nqo1 FMN-binding domain-like"/>
    <property type="match status" value="1"/>
</dbReference>
<dbReference type="GO" id="GO:0008137">
    <property type="term" value="F:NADH dehydrogenase (ubiquinone) activity"/>
    <property type="evidence" value="ECO:0007669"/>
    <property type="project" value="InterPro"/>
</dbReference>
<dbReference type="SUPFAM" id="SSF52833">
    <property type="entry name" value="Thioredoxin-like"/>
    <property type="match status" value="1"/>
</dbReference>
<gene>
    <name evidence="7" type="ORF">HYY65_09330</name>
</gene>
<dbReference type="Pfam" id="PF10589">
    <property type="entry name" value="NADH_4Fe-4S"/>
    <property type="match status" value="1"/>
</dbReference>
<dbReference type="AlphaFoldDB" id="A0A932GQC9"/>
<dbReference type="Gene3D" id="3.10.20.600">
    <property type="match status" value="1"/>
</dbReference>
<comment type="similarity">
    <text evidence="1">Belongs to the complex I 51 kDa subunit family.</text>
</comment>
<proteinExistence type="inferred from homology"/>
<dbReference type="Pfam" id="PF22461">
    <property type="entry name" value="SLBB_2"/>
    <property type="match status" value="1"/>
</dbReference>
<evidence type="ECO:0000256" key="2">
    <source>
        <dbReference type="ARBA" id="ARBA00022485"/>
    </source>
</evidence>
<dbReference type="PANTHER" id="PTHR43578:SF3">
    <property type="entry name" value="NADH-QUINONE OXIDOREDUCTASE SUBUNIT F"/>
    <property type="match status" value="1"/>
</dbReference>
<dbReference type="PROSITE" id="PS00645">
    <property type="entry name" value="COMPLEX1_51K_2"/>
    <property type="match status" value="1"/>
</dbReference>
<protein>
    <submittedName>
        <fullName evidence="7">SLBB domain-containing protein</fullName>
    </submittedName>
</protein>
<comment type="caution">
    <text evidence="7">The sequence shown here is derived from an EMBL/GenBank/DDBJ whole genome shotgun (WGS) entry which is preliminary data.</text>
</comment>
<dbReference type="Gene3D" id="1.20.1440.230">
    <property type="entry name" value="NADH-ubiquinone oxidoreductase 51kDa subunit, iron-sulphur binding domain"/>
    <property type="match status" value="1"/>
</dbReference>
<feature type="domain" description="NADH-ubiquinone oxidoreductase 51kDa subunit iron-sulphur binding" evidence="6">
    <location>
        <begin position="464"/>
        <end position="508"/>
    </location>
</feature>
<dbReference type="Gene3D" id="3.40.30.10">
    <property type="entry name" value="Glutaredoxin"/>
    <property type="match status" value="1"/>
</dbReference>
<reference evidence="7" key="1">
    <citation type="submission" date="2020-07" db="EMBL/GenBank/DDBJ databases">
        <title>Huge and variable diversity of episymbiotic CPR bacteria and DPANN archaea in groundwater ecosystems.</title>
        <authorList>
            <person name="He C.Y."/>
            <person name="Keren R."/>
            <person name="Whittaker M."/>
            <person name="Farag I.F."/>
            <person name="Doudna J."/>
            <person name="Cate J.H.D."/>
            <person name="Banfield J.F."/>
        </authorList>
    </citation>
    <scope>NUCLEOTIDE SEQUENCE</scope>
    <source>
        <strain evidence="7">NC_groundwater_717_Ag_S-0.2um_59_8</strain>
    </source>
</reference>
<name>A0A932GQC9_UNCTE</name>
<evidence type="ECO:0000259" key="6">
    <source>
        <dbReference type="SMART" id="SM00928"/>
    </source>
</evidence>
<evidence type="ECO:0000256" key="4">
    <source>
        <dbReference type="ARBA" id="ARBA00023004"/>
    </source>
</evidence>
<dbReference type="InterPro" id="IPR037207">
    <property type="entry name" value="Nuop51_4Fe4S-bd_sf"/>
</dbReference>
<keyword evidence="5" id="KW-0411">Iron-sulfur</keyword>
<dbReference type="FunFam" id="3.40.50.11540:FF:000001">
    <property type="entry name" value="NADH dehydrogenase [ubiquinone] flavoprotein 1, mitochondrial"/>
    <property type="match status" value="1"/>
</dbReference>
<dbReference type="GO" id="GO:0046872">
    <property type="term" value="F:metal ion binding"/>
    <property type="evidence" value="ECO:0007669"/>
    <property type="project" value="UniProtKB-KW"/>
</dbReference>
<dbReference type="InterPro" id="IPR011538">
    <property type="entry name" value="Nuo51_FMN-bd"/>
</dbReference>
<evidence type="ECO:0000256" key="3">
    <source>
        <dbReference type="ARBA" id="ARBA00022723"/>
    </source>
</evidence>
<evidence type="ECO:0000256" key="1">
    <source>
        <dbReference type="ARBA" id="ARBA00007523"/>
    </source>
</evidence>
<dbReference type="GO" id="GO:0051539">
    <property type="term" value="F:4 iron, 4 sulfur cluster binding"/>
    <property type="evidence" value="ECO:0007669"/>
    <property type="project" value="UniProtKB-KW"/>
</dbReference>
<dbReference type="Pfam" id="PF01512">
    <property type="entry name" value="Complex1_51K"/>
    <property type="match status" value="1"/>
</dbReference>
<organism evidence="7 8">
    <name type="scientific">Tectimicrobiota bacterium</name>
    <dbReference type="NCBI Taxonomy" id="2528274"/>
    <lineage>
        <taxon>Bacteria</taxon>
        <taxon>Pseudomonadati</taxon>
        <taxon>Nitrospinota/Tectimicrobiota group</taxon>
        <taxon>Candidatus Tectimicrobiota</taxon>
    </lineage>
</organism>
<evidence type="ECO:0000256" key="5">
    <source>
        <dbReference type="ARBA" id="ARBA00023014"/>
    </source>
</evidence>
<dbReference type="Gene3D" id="6.10.250.1450">
    <property type="match status" value="1"/>
</dbReference>
<keyword evidence="2" id="KW-0004">4Fe-4S</keyword>
<dbReference type="GO" id="GO:0010181">
    <property type="term" value="F:FMN binding"/>
    <property type="evidence" value="ECO:0007669"/>
    <property type="project" value="InterPro"/>
</dbReference>
<dbReference type="Proteomes" id="UP000741360">
    <property type="component" value="Unassembled WGS sequence"/>
</dbReference>
<keyword evidence="3" id="KW-0479">Metal-binding</keyword>
<dbReference type="Gene3D" id="3.40.50.11540">
    <property type="entry name" value="NADH-ubiquinone oxidoreductase 51kDa subunit"/>
    <property type="match status" value="1"/>
</dbReference>
<dbReference type="InterPro" id="IPR036249">
    <property type="entry name" value="Thioredoxin-like_sf"/>
</dbReference>
<dbReference type="InterPro" id="IPR054765">
    <property type="entry name" value="SLBB_dom"/>
</dbReference>
<evidence type="ECO:0000313" key="7">
    <source>
        <dbReference type="EMBL" id="MBI3015241.1"/>
    </source>
</evidence>
<dbReference type="SMART" id="SM00928">
    <property type="entry name" value="NADH_4Fe-4S"/>
    <property type="match status" value="1"/>
</dbReference>
<dbReference type="EMBL" id="JACPSX010000176">
    <property type="protein sequence ID" value="MBI3015241.1"/>
    <property type="molecule type" value="Genomic_DNA"/>
</dbReference>
<accession>A0A932GQC9</accession>